<reference evidence="3 4" key="1">
    <citation type="submission" date="2015-11" db="EMBL/GenBank/DDBJ databases">
        <title>Genomic analysis of 38 Legionella species identifies large and diverse effector repertoires.</title>
        <authorList>
            <person name="Burstein D."/>
            <person name="Amaro F."/>
            <person name="Zusman T."/>
            <person name="Lifshitz Z."/>
            <person name="Cohen O."/>
            <person name="Gilbert J.A."/>
            <person name="Pupko T."/>
            <person name="Shuman H.A."/>
            <person name="Segal G."/>
        </authorList>
    </citation>
    <scope>NUCLEOTIDE SEQUENCE [LARGE SCALE GENOMIC DNA]</scope>
    <source>
        <strain evidence="3 4">ATCC 49180</strain>
    </source>
</reference>
<dbReference type="Proteomes" id="UP000054693">
    <property type="component" value="Unassembled WGS sequence"/>
</dbReference>
<evidence type="ECO:0000313" key="3">
    <source>
        <dbReference type="EMBL" id="KTD71250.1"/>
    </source>
</evidence>
<feature type="compositionally biased region" description="Basic and acidic residues" evidence="1">
    <location>
        <begin position="12"/>
        <end position="31"/>
    </location>
</feature>
<feature type="region of interest" description="Disordered" evidence="1">
    <location>
        <begin position="1"/>
        <end position="41"/>
    </location>
</feature>
<dbReference type="OrthoDB" id="5653837at2"/>
<gene>
    <name evidence="3" type="ORF">Ltuc_2609</name>
</gene>
<dbReference type="PATRIC" id="fig|40335.7.peg.2788"/>
<organism evidence="3 4">
    <name type="scientific">Legionella tucsonensis</name>
    <dbReference type="NCBI Taxonomy" id="40335"/>
    <lineage>
        <taxon>Bacteria</taxon>
        <taxon>Pseudomonadati</taxon>
        <taxon>Pseudomonadota</taxon>
        <taxon>Gammaproteobacteria</taxon>
        <taxon>Legionellales</taxon>
        <taxon>Legionellaceae</taxon>
        <taxon>Legionella</taxon>
    </lineage>
</organism>
<feature type="transmembrane region" description="Helical" evidence="2">
    <location>
        <begin position="119"/>
        <end position="143"/>
    </location>
</feature>
<sequence>MQTKYESTSMEAKNKEKKNVSWNDGKTEGQMEKNSLTAGTAASLRKEKLDAKVEKLVSKGYTEIEAAALAGRPMARGIPEPICIITDPIYYASKEEIEQQKLLREQSSSKSGKNEANRYSFFSPTNIVLGVAMTAAAVGIIALNK</sequence>
<comment type="caution">
    <text evidence="3">The sequence shown here is derived from an EMBL/GenBank/DDBJ whole genome shotgun (WGS) entry which is preliminary data.</text>
</comment>
<evidence type="ECO:0000256" key="2">
    <source>
        <dbReference type="SAM" id="Phobius"/>
    </source>
</evidence>
<accession>A0A0W0ZQD7</accession>
<protein>
    <submittedName>
        <fullName evidence="3">Uncharacterized protein</fullName>
    </submittedName>
</protein>
<evidence type="ECO:0000313" key="4">
    <source>
        <dbReference type="Proteomes" id="UP000054693"/>
    </source>
</evidence>
<dbReference type="RefSeq" id="WP_083498111.1">
    <property type="nucleotide sequence ID" value="NZ_CAAAIP010000002.1"/>
</dbReference>
<keyword evidence="2" id="KW-0812">Transmembrane</keyword>
<dbReference type="AlphaFoldDB" id="A0A0W0ZQD7"/>
<evidence type="ECO:0000256" key="1">
    <source>
        <dbReference type="SAM" id="MobiDB-lite"/>
    </source>
</evidence>
<keyword evidence="2" id="KW-1133">Transmembrane helix</keyword>
<feature type="compositionally biased region" description="Polar residues" evidence="1">
    <location>
        <begin position="1"/>
        <end position="11"/>
    </location>
</feature>
<dbReference type="EMBL" id="LNZA01000008">
    <property type="protein sequence ID" value="KTD71250.1"/>
    <property type="molecule type" value="Genomic_DNA"/>
</dbReference>
<keyword evidence="2" id="KW-0472">Membrane</keyword>
<proteinExistence type="predicted"/>
<keyword evidence="4" id="KW-1185">Reference proteome</keyword>
<name>A0A0W0ZQD7_9GAMM</name>